<keyword evidence="10" id="KW-0407">Ion channel</keyword>
<keyword evidence="3" id="KW-0633">Potassium transport</keyword>
<gene>
    <name evidence="13" type="ORF">JOC47_003044</name>
</gene>
<comment type="caution">
    <text evidence="13">The sequence shown here is derived from an EMBL/GenBank/DDBJ whole genome shotgun (WGS) entry which is preliminary data.</text>
</comment>
<keyword evidence="8" id="KW-0406">Ion transport</keyword>
<dbReference type="GO" id="GO:0016020">
    <property type="term" value="C:membrane"/>
    <property type="evidence" value="ECO:0007669"/>
    <property type="project" value="UniProtKB-SubCell"/>
</dbReference>
<feature type="transmembrane region" description="Helical" evidence="11">
    <location>
        <begin position="122"/>
        <end position="141"/>
    </location>
</feature>
<dbReference type="PANTHER" id="PTHR10027">
    <property type="entry name" value="CALCIUM-ACTIVATED POTASSIUM CHANNEL ALPHA CHAIN"/>
    <property type="match status" value="1"/>
</dbReference>
<evidence type="ECO:0000256" key="9">
    <source>
        <dbReference type="ARBA" id="ARBA00023136"/>
    </source>
</evidence>
<name>A0A939BSB2_9FIRM</name>
<evidence type="ECO:0000256" key="7">
    <source>
        <dbReference type="ARBA" id="ARBA00022989"/>
    </source>
</evidence>
<evidence type="ECO:0000256" key="3">
    <source>
        <dbReference type="ARBA" id="ARBA00022538"/>
    </source>
</evidence>
<keyword evidence="4 11" id="KW-0812">Transmembrane</keyword>
<evidence type="ECO:0000256" key="4">
    <source>
        <dbReference type="ARBA" id="ARBA00022692"/>
    </source>
</evidence>
<dbReference type="InterPro" id="IPR013099">
    <property type="entry name" value="K_chnl_dom"/>
</dbReference>
<keyword evidence="9 11" id="KW-0472">Membrane</keyword>
<evidence type="ECO:0000256" key="11">
    <source>
        <dbReference type="SAM" id="Phobius"/>
    </source>
</evidence>
<dbReference type="Gene3D" id="1.10.287.70">
    <property type="match status" value="1"/>
</dbReference>
<accession>A0A939BSB2</accession>
<keyword evidence="14" id="KW-1185">Reference proteome</keyword>
<evidence type="ECO:0000256" key="2">
    <source>
        <dbReference type="ARBA" id="ARBA00022448"/>
    </source>
</evidence>
<keyword evidence="6" id="KW-0630">Potassium</keyword>
<evidence type="ECO:0000256" key="5">
    <source>
        <dbReference type="ARBA" id="ARBA00022826"/>
    </source>
</evidence>
<evidence type="ECO:0000259" key="12">
    <source>
        <dbReference type="Pfam" id="PF07885"/>
    </source>
</evidence>
<organism evidence="13 14">
    <name type="scientific">Halanaerobacter jeridensis</name>
    <dbReference type="NCBI Taxonomy" id="706427"/>
    <lineage>
        <taxon>Bacteria</taxon>
        <taxon>Bacillati</taxon>
        <taxon>Bacillota</taxon>
        <taxon>Clostridia</taxon>
        <taxon>Halanaerobiales</taxon>
        <taxon>Halobacteroidaceae</taxon>
        <taxon>Halanaerobacter</taxon>
    </lineage>
</organism>
<feature type="transmembrane region" description="Helical" evidence="11">
    <location>
        <begin position="12"/>
        <end position="33"/>
    </location>
</feature>
<keyword evidence="7 11" id="KW-1133">Transmembrane helix</keyword>
<dbReference type="Pfam" id="PF07885">
    <property type="entry name" value="Ion_trans_2"/>
    <property type="match status" value="1"/>
</dbReference>
<dbReference type="InterPro" id="IPR047871">
    <property type="entry name" value="K_chnl_Slo-like"/>
</dbReference>
<dbReference type="AlphaFoldDB" id="A0A939BSB2"/>
<dbReference type="PANTHER" id="PTHR10027:SF10">
    <property type="entry name" value="SLOWPOKE 2, ISOFORM D"/>
    <property type="match status" value="1"/>
</dbReference>
<evidence type="ECO:0000313" key="14">
    <source>
        <dbReference type="Proteomes" id="UP000774000"/>
    </source>
</evidence>
<feature type="transmembrane region" description="Helical" evidence="11">
    <location>
        <begin position="202"/>
        <end position="225"/>
    </location>
</feature>
<evidence type="ECO:0000256" key="1">
    <source>
        <dbReference type="ARBA" id="ARBA00004141"/>
    </source>
</evidence>
<dbReference type="RefSeq" id="WP_204703207.1">
    <property type="nucleotide sequence ID" value="NZ_JAFBDQ010000031.1"/>
</dbReference>
<keyword evidence="2" id="KW-0813">Transport</keyword>
<feature type="transmembrane region" description="Helical" evidence="11">
    <location>
        <begin position="77"/>
        <end position="97"/>
    </location>
</feature>
<dbReference type="GO" id="GO:0005267">
    <property type="term" value="F:potassium channel activity"/>
    <property type="evidence" value="ECO:0007669"/>
    <property type="project" value="UniProtKB-KW"/>
</dbReference>
<protein>
    <recommendedName>
        <fullName evidence="12">Potassium channel domain-containing protein</fullName>
    </recommendedName>
</protein>
<feature type="domain" description="Potassium channel" evidence="12">
    <location>
        <begin position="218"/>
        <end position="287"/>
    </location>
</feature>
<feature type="transmembrane region" description="Helical" evidence="11">
    <location>
        <begin position="268"/>
        <end position="291"/>
    </location>
</feature>
<evidence type="ECO:0000256" key="8">
    <source>
        <dbReference type="ARBA" id="ARBA00023065"/>
    </source>
</evidence>
<evidence type="ECO:0000256" key="6">
    <source>
        <dbReference type="ARBA" id="ARBA00022958"/>
    </source>
</evidence>
<dbReference type="EMBL" id="JAFBDQ010000031">
    <property type="protein sequence ID" value="MBM7558174.1"/>
    <property type="molecule type" value="Genomic_DNA"/>
</dbReference>
<comment type="subcellular location">
    <subcellularLocation>
        <location evidence="1">Membrane</location>
        <topology evidence="1">Multi-pass membrane protein</topology>
    </subcellularLocation>
</comment>
<dbReference type="SUPFAM" id="SSF81324">
    <property type="entry name" value="Voltage-gated potassium channels"/>
    <property type="match status" value="1"/>
</dbReference>
<sequence>MQGVIEEVLMKYFTWLEVSFYLIIAITILPIANSKDYRLNPFKFFNTDDEKEIFAYLILIVILAAISKNFGEWGSLILHLLILTSFILIGFILKEIFNFAWEEIKKLTSIIVDYMSNLEKEYPPLTFCMVIPVMYVCFKVFGEIVSKPPISLMINNIRVNSIVALCLILGQVLIFKGLIQTLKDNNKLIFEDFKPIHLNKHLGIIVWLFNLLLTLYSQVLVLSFFQPEAFIKEGIKITSSFDLLYFTLVTFSTTGYGDISPNTFWGRFLTVNIIICGFLFVVIFISSALSIKTSRNK</sequence>
<feature type="transmembrane region" description="Helical" evidence="11">
    <location>
        <begin position="53"/>
        <end position="70"/>
    </location>
</feature>
<feature type="transmembrane region" description="Helical" evidence="11">
    <location>
        <begin position="237"/>
        <end position="256"/>
    </location>
</feature>
<evidence type="ECO:0000256" key="10">
    <source>
        <dbReference type="ARBA" id="ARBA00023303"/>
    </source>
</evidence>
<feature type="transmembrane region" description="Helical" evidence="11">
    <location>
        <begin position="162"/>
        <end position="182"/>
    </location>
</feature>
<dbReference type="Proteomes" id="UP000774000">
    <property type="component" value="Unassembled WGS sequence"/>
</dbReference>
<evidence type="ECO:0000313" key="13">
    <source>
        <dbReference type="EMBL" id="MBM7558174.1"/>
    </source>
</evidence>
<keyword evidence="5" id="KW-0631">Potassium channel</keyword>
<proteinExistence type="predicted"/>
<reference evidence="13" key="1">
    <citation type="submission" date="2021-01" db="EMBL/GenBank/DDBJ databases">
        <title>Genomic Encyclopedia of Type Strains, Phase IV (KMG-IV): sequencing the most valuable type-strain genomes for metagenomic binning, comparative biology and taxonomic classification.</title>
        <authorList>
            <person name="Goeker M."/>
        </authorList>
    </citation>
    <scope>NUCLEOTIDE SEQUENCE</scope>
    <source>
        <strain evidence="13">DSM 23230</strain>
    </source>
</reference>